<feature type="region of interest" description="Disordered" evidence="1">
    <location>
        <begin position="1"/>
        <end position="82"/>
    </location>
</feature>
<feature type="compositionally biased region" description="Basic residues" evidence="1">
    <location>
        <begin position="19"/>
        <end position="32"/>
    </location>
</feature>
<sequence length="82" mass="8452">EARRVRHPGGRAAADRGRPARGRRKRTGHPRRGLQDAGPGQGVEGRGAAGARGGDGGDPLRGCPGRDEVRSRRRSAPAGAGL</sequence>
<protein>
    <submittedName>
        <fullName evidence="2">Uncharacterized protein</fullName>
    </submittedName>
</protein>
<organism evidence="2">
    <name type="scientific">uncultured Rubrobacteraceae bacterium</name>
    <dbReference type="NCBI Taxonomy" id="349277"/>
    <lineage>
        <taxon>Bacteria</taxon>
        <taxon>Bacillati</taxon>
        <taxon>Actinomycetota</taxon>
        <taxon>Rubrobacteria</taxon>
        <taxon>Rubrobacterales</taxon>
        <taxon>Rubrobacteraceae</taxon>
        <taxon>environmental samples</taxon>
    </lineage>
</organism>
<proteinExistence type="predicted"/>
<feature type="non-terminal residue" evidence="2">
    <location>
        <position position="82"/>
    </location>
</feature>
<feature type="compositionally biased region" description="Gly residues" evidence="1">
    <location>
        <begin position="39"/>
        <end position="59"/>
    </location>
</feature>
<reference evidence="2" key="1">
    <citation type="submission" date="2020-02" db="EMBL/GenBank/DDBJ databases">
        <authorList>
            <person name="Meier V. D."/>
        </authorList>
    </citation>
    <scope>NUCLEOTIDE SEQUENCE</scope>
    <source>
        <strain evidence="2">AVDCRST_MAG01</strain>
    </source>
</reference>
<dbReference type="EMBL" id="CADCUW010000131">
    <property type="protein sequence ID" value="CAA9397800.1"/>
    <property type="molecule type" value="Genomic_DNA"/>
</dbReference>
<dbReference type="AlphaFoldDB" id="A0A6J4P1N3"/>
<accession>A0A6J4P1N3</accession>
<gene>
    <name evidence="2" type="ORF">AVDCRST_MAG01-01-874</name>
</gene>
<feature type="non-terminal residue" evidence="2">
    <location>
        <position position="1"/>
    </location>
</feature>
<evidence type="ECO:0000313" key="2">
    <source>
        <dbReference type="EMBL" id="CAA9397800.1"/>
    </source>
</evidence>
<evidence type="ECO:0000256" key="1">
    <source>
        <dbReference type="SAM" id="MobiDB-lite"/>
    </source>
</evidence>
<name>A0A6J4P1N3_9ACTN</name>